<dbReference type="Proteomes" id="UP001139103">
    <property type="component" value="Unassembled WGS sequence"/>
</dbReference>
<gene>
    <name evidence="1" type="ORF">LOC68_09750</name>
</gene>
<protein>
    <submittedName>
        <fullName evidence="1">Uncharacterized protein</fullName>
    </submittedName>
</protein>
<dbReference type="RefSeq" id="WP_230218119.1">
    <property type="nucleotide sequence ID" value="NZ_JAJKFT010000004.1"/>
</dbReference>
<evidence type="ECO:0000313" key="2">
    <source>
        <dbReference type="Proteomes" id="UP001139103"/>
    </source>
</evidence>
<sequence length="156" mass="16686">MAQNGKILKVAADFCFGFDRWRLGESEALIQSSHFLGEPTGERVVATAAELLFVAQAKRWSAAMSRVATGAEVGESHSGSAVVVACEGEESWGVAVLVLRDPFPLNDMTFRVKTVGDPGDALNSKASCSTFVSSKSSNFSSMRFVSGSSKRSRWNA</sequence>
<organism evidence="1 2">
    <name type="scientific">Blastopirellula sediminis</name>
    <dbReference type="NCBI Taxonomy" id="2894196"/>
    <lineage>
        <taxon>Bacteria</taxon>
        <taxon>Pseudomonadati</taxon>
        <taxon>Planctomycetota</taxon>
        <taxon>Planctomycetia</taxon>
        <taxon>Pirellulales</taxon>
        <taxon>Pirellulaceae</taxon>
        <taxon>Blastopirellula</taxon>
    </lineage>
</organism>
<accession>A0A9X1MLA6</accession>
<name>A0A9X1MLA6_9BACT</name>
<reference evidence="1" key="1">
    <citation type="submission" date="2021-11" db="EMBL/GenBank/DDBJ databases">
        <title>Genome sequence.</title>
        <authorList>
            <person name="Sun Q."/>
        </authorList>
    </citation>
    <scope>NUCLEOTIDE SEQUENCE</scope>
    <source>
        <strain evidence="1">JC732</strain>
    </source>
</reference>
<dbReference type="AlphaFoldDB" id="A0A9X1MLA6"/>
<comment type="caution">
    <text evidence="1">The sequence shown here is derived from an EMBL/GenBank/DDBJ whole genome shotgun (WGS) entry which is preliminary data.</text>
</comment>
<evidence type="ECO:0000313" key="1">
    <source>
        <dbReference type="EMBL" id="MCC9628681.1"/>
    </source>
</evidence>
<keyword evidence="2" id="KW-1185">Reference proteome</keyword>
<dbReference type="EMBL" id="JAJKFT010000004">
    <property type="protein sequence ID" value="MCC9628681.1"/>
    <property type="molecule type" value="Genomic_DNA"/>
</dbReference>
<proteinExistence type="predicted"/>